<keyword evidence="2" id="KW-1185">Reference proteome</keyword>
<feature type="non-terminal residue" evidence="1">
    <location>
        <position position="1"/>
    </location>
</feature>
<sequence length="140" mass="15426">TGQTPVSRIASNVAGSAEKVFPYSKAIRSWDQSAVNPEGWTEAMNKDPIGSLITIGESLHTAISPVAAAKALPYATAANLPKQYIDWSHYRDIQRIIKNRKYGADELRQKLGELLDKLPTHLTPEQREEAEGTVLNTRGQ</sequence>
<name>A0ABT2HAT6_9MICO</name>
<gene>
    <name evidence="1" type="ORF">N1032_25475</name>
</gene>
<evidence type="ECO:0000313" key="1">
    <source>
        <dbReference type="EMBL" id="MCS5737083.1"/>
    </source>
</evidence>
<accession>A0ABT2HAT6</accession>
<proteinExistence type="predicted"/>
<evidence type="ECO:0000313" key="2">
    <source>
        <dbReference type="Proteomes" id="UP001165586"/>
    </source>
</evidence>
<comment type="caution">
    <text evidence="1">The sequence shown here is derived from an EMBL/GenBank/DDBJ whole genome shotgun (WGS) entry which is preliminary data.</text>
</comment>
<dbReference type="RefSeq" id="WP_259543385.1">
    <property type="nucleotide sequence ID" value="NZ_JANLCJ010000399.1"/>
</dbReference>
<dbReference type="EMBL" id="JANLCJ010000399">
    <property type="protein sequence ID" value="MCS5737083.1"/>
    <property type="molecule type" value="Genomic_DNA"/>
</dbReference>
<organism evidence="1 2">
    <name type="scientific">Herbiconiux daphne</name>
    <dbReference type="NCBI Taxonomy" id="2970914"/>
    <lineage>
        <taxon>Bacteria</taxon>
        <taxon>Bacillati</taxon>
        <taxon>Actinomycetota</taxon>
        <taxon>Actinomycetes</taxon>
        <taxon>Micrococcales</taxon>
        <taxon>Microbacteriaceae</taxon>
        <taxon>Herbiconiux</taxon>
    </lineage>
</organism>
<reference evidence="1" key="1">
    <citation type="submission" date="2022-08" db="EMBL/GenBank/DDBJ databases">
        <authorList>
            <person name="Deng Y."/>
            <person name="Han X.-F."/>
            <person name="Zhang Y.-Q."/>
        </authorList>
    </citation>
    <scope>NUCLEOTIDE SEQUENCE</scope>
    <source>
        <strain evidence="1">CPCC 203386</strain>
    </source>
</reference>
<protein>
    <submittedName>
        <fullName evidence="1">Uncharacterized protein</fullName>
    </submittedName>
</protein>
<dbReference type="Proteomes" id="UP001165586">
    <property type="component" value="Unassembled WGS sequence"/>
</dbReference>